<evidence type="ECO:0000313" key="5">
    <source>
        <dbReference type="Proteomes" id="UP000199274"/>
    </source>
</evidence>
<organism evidence="4 5">
    <name type="scientific">Flavobacterium omnivorum</name>
    <dbReference type="NCBI Taxonomy" id="178355"/>
    <lineage>
        <taxon>Bacteria</taxon>
        <taxon>Pseudomonadati</taxon>
        <taxon>Bacteroidota</taxon>
        <taxon>Flavobacteriia</taxon>
        <taxon>Flavobacteriales</taxon>
        <taxon>Flavobacteriaceae</taxon>
        <taxon>Flavobacterium</taxon>
    </lineage>
</organism>
<keyword evidence="5" id="KW-1185">Reference proteome</keyword>
<feature type="domain" description="Secretion system C-terminal sorting" evidence="3">
    <location>
        <begin position="972"/>
        <end position="1041"/>
    </location>
</feature>
<dbReference type="RefSeq" id="WP_091254475.1">
    <property type="nucleotide sequence ID" value="NZ_FNDB01000001.1"/>
</dbReference>
<dbReference type="AlphaFoldDB" id="A0A1G7WAU8"/>
<name>A0A1G7WAU8_9FLAO</name>
<dbReference type="STRING" id="178355.SAMN04488062_101398"/>
<evidence type="ECO:0000256" key="2">
    <source>
        <dbReference type="SAM" id="SignalP"/>
    </source>
</evidence>
<feature type="chain" id="PRO_5011449560" evidence="2">
    <location>
        <begin position="20"/>
        <end position="1050"/>
    </location>
</feature>
<reference evidence="5" key="1">
    <citation type="submission" date="2016-10" db="EMBL/GenBank/DDBJ databases">
        <authorList>
            <person name="Varghese N."/>
            <person name="Submissions S."/>
        </authorList>
    </citation>
    <scope>NUCLEOTIDE SEQUENCE [LARGE SCALE GENOMIC DNA]</scope>
    <source>
        <strain evidence="5">CGMCC 1.2747</strain>
    </source>
</reference>
<dbReference type="SUPFAM" id="SSF53474">
    <property type="entry name" value="alpha/beta-Hydrolases"/>
    <property type="match status" value="1"/>
</dbReference>
<dbReference type="OrthoDB" id="4535652at2"/>
<proteinExistence type="predicted"/>
<accession>A0A1G7WAU8</accession>
<dbReference type="Pfam" id="PF18962">
    <property type="entry name" value="Por_Secre_tail"/>
    <property type="match status" value="1"/>
</dbReference>
<evidence type="ECO:0000256" key="1">
    <source>
        <dbReference type="ARBA" id="ARBA00022729"/>
    </source>
</evidence>
<dbReference type="InterPro" id="IPR029058">
    <property type="entry name" value="AB_hydrolase_fold"/>
</dbReference>
<keyword evidence="1 2" id="KW-0732">Signal</keyword>
<dbReference type="InterPro" id="IPR026444">
    <property type="entry name" value="Secre_tail"/>
</dbReference>
<evidence type="ECO:0000259" key="3">
    <source>
        <dbReference type="Pfam" id="PF18962"/>
    </source>
</evidence>
<feature type="signal peptide" evidence="2">
    <location>
        <begin position="1"/>
        <end position="19"/>
    </location>
</feature>
<protein>
    <submittedName>
        <fullName evidence="4">Por secretion system C-terminal sorting domain-containing protein</fullName>
    </submittedName>
</protein>
<gene>
    <name evidence="4" type="ORF">SAMN04488062_101398</name>
</gene>
<dbReference type="Proteomes" id="UP000199274">
    <property type="component" value="Unassembled WGS sequence"/>
</dbReference>
<evidence type="ECO:0000313" key="4">
    <source>
        <dbReference type="EMBL" id="SDG69126.1"/>
    </source>
</evidence>
<dbReference type="EMBL" id="FNDB01000001">
    <property type="protein sequence ID" value="SDG69126.1"/>
    <property type="molecule type" value="Genomic_DNA"/>
</dbReference>
<sequence>MKNYALTVLFLCVSYFTTAQNINTSLAADINAKFAPLEKNRIPHNILLDYGFDLIDVAQFDGVLRTNNYIDVERYNLVYNSIVSSTTQLNVTGIAPPQQELKDWKFWQKQQNDIAKFSNKAAVVLNGLFFNYSKINANALSNNKIVVINDKYDDKYTNGVWQNPYDSKQAFAITSAVIMLNKSTVDVVLPATLWHTNASVTEIAIDFGNSTGYKILTNGVVASTTYTAVGVYTWTYRILTGGQYKYCRQKVKITQADTGMLARNTACGEPQVFTIPATKAYQGLFGSATIQVVRGGACNELRNPLIVAEGLDTGLLGQGGTIGDSDINSFFQSVDNSESVELENFLINNTAVDYDIIYVNWNNGTDFIQRNAYVLEAVIKWVNDNKTGSNKNVVLGQSMGGLVARYALRDMENNGFNHDTSLYISHDAPHQGAHIPLGILNMARHTVNEFIQTALGNITIPVNGVGNVGLATIDNLLDAPAINQMLLNTVDTNGNRTNTVHTTWQNELRQFGYPQQTRNIALSNASHCASSQGLVSNQELVTVTGNGGTSVLTSFIMYLFANVDPLIGVTLNDTSASLLGFLPGNTKLDLEFRANAFPSTGTARIYKGRLTYEKKLLWLIPITRTIFDKSVDSQSGDKFIENYPGGVTPNALAISENGGDNNLFYNYDYNLDVNLNFDFIPATSALDVGSGYSILNDSDYFFRYTASSPPLGTKAIPFNNFTTSSNENSSLNAEHISFNRRNGDWLATELDNSTTNNQVFDCSYVCSNTSITGADFLCTTSNYTVPAGGASYNWTITLGADLVSLSANGTANISVTAFPNVSGQVILSLIMGGNCGNLTLTKTIWVGVPQITGLICPNDSTICSGTFCQQELGLPSFDLTNSLEANVMGMTTTEMWEKTNWEWERINTNIVIAQNTQGNLIYVAPNYIGQTGVRVRAKNNCGWSEWSELYFEVVNCSNNLMRLSEDEKTFLVYPNPSNEIVNIDLRDANNLPEKNAKISGELFDIMGKSKAKIQIKDNRASFFVSGLNKGVYVLKIYINGKLESHQIGVK</sequence>
<dbReference type="NCBIfam" id="TIGR04183">
    <property type="entry name" value="Por_Secre_tail"/>
    <property type="match status" value="1"/>
</dbReference>
<dbReference type="Gene3D" id="3.40.50.1820">
    <property type="entry name" value="alpha/beta hydrolase"/>
    <property type="match status" value="1"/>
</dbReference>